<dbReference type="GO" id="GO:0042277">
    <property type="term" value="F:peptide binding"/>
    <property type="evidence" value="ECO:0007669"/>
    <property type="project" value="TreeGrafter"/>
</dbReference>
<evidence type="ECO:0000256" key="7">
    <source>
        <dbReference type="SAM" id="Phobius"/>
    </source>
</evidence>
<dbReference type="Proteomes" id="UP000828390">
    <property type="component" value="Unassembled WGS sequence"/>
</dbReference>
<reference evidence="9" key="1">
    <citation type="journal article" date="2019" name="bioRxiv">
        <title>The Genome of the Zebra Mussel, Dreissena polymorpha: A Resource for Invasive Species Research.</title>
        <authorList>
            <person name="McCartney M.A."/>
            <person name="Auch B."/>
            <person name="Kono T."/>
            <person name="Mallez S."/>
            <person name="Zhang Y."/>
            <person name="Obille A."/>
            <person name="Becker A."/>
            <person name="Abrahante J.E."/>
            <person name="Garbe J."/>
            <person name="Badalamenti J.P."/>
            <person name="Herman A."/>
            <person name="Mangelson H."/>
            <person name="Liachko I."/>
            <person name="Sullivan S."/>
            <person name="Sone E.D."/>
            <person name="Koren S."/>
            <person name="Silverstein K.A.T."/>
            <person name="Beckman K.B."/>
            <person name="Gohl D.M."/>
        </authorList>
    </citation>
    <scope>NUCLEOTIDE SEQUENCE</scope>
    <source>
        <strain evidence="9">Duluth1</strain>
        <tissue evidence="9">Whole animal</tissue>
    </source>
</reference>
<keyword evidence="10" id="KW-1185">Reference proteome</keyword>
<dbReference type="GO" id="GO:0005886">
    <property type="term" value="C:plasma membrane"/>
    <property type="evidence" value="ECO:0007669"/>
    <property type="project" value="UniProtKB-SubCell"/>
</dbReference>
<feature type="transmembrane region" description="Helical" evidence="7">
    <location>
        <begin position="168"/>
        <end position="194"/>
    </location>
</feature>
<keyword evidence="4 7" id="KW-1133">Transmembrane helix</keyword>
<accession>A0A9D4F3H4</accession>
<dbReference type="Pfam" id="PF00001">
    <property type="entry name" value="7tm_1"/>
    <property type="match status" value="1"/>
</dbReference>
<evidence type="ECO:0000256" key="4">
    <source>
        <dbReference type="ARBA" id="ARBA00022989"/>
    </source>
</evidence>
<keyword evidence="3 7" id="KW-0812">Transmembrane</keyword>
<feature type="transmembrane region" description="Helical" evidence="7">
    <location>
        <begin position="42"/>
        <end position="63"/>
    </location>
</feature>
<reference evidence="9" key="2">
    <citation type="submission" date="2020-11" db="EMBL/GenBank/DDBJ databases">
        <authorList>
            <person name="McCartney M.A."/>
            <person name="Auch B."/>
            <person name="Kono T."/>
            <person name="Mallez S."/>
            <person name="Becker A."/>
            <person name="Gohl D.M."/>
            <person name="Silverstein K.A.T."/>
            <person name="Koren S."/>
            <person name="Bechman K.B."/>
            <person name="Herman A."/>
            <person name="Abrahante J.E."/>
            <person name="Garbe J."/>
        </authorList>
    </citation>
    <scope>NUCLEOTIDE SEQUENCE</scope>
    <source>
        <strain evidence="9">Duluth1</strain>
        <tissue evidence="9">Whole animal</tissue>
    </source>
</reference>
<feature type="transmembrane region" description="Helical" evidence="7">
    <location>
        <begin position="6"/>
        <end position="30"/>
    </location>
</feature>
<dbReference type="PANTHER" id="PTHR24241:SF170">
    <property type="entry name" value="G-PROTEIN COUPLED RECEPTORS FAMILY 1 PROFILE DOMAIN-CONTAINING PROTEIN"/>
    <property type="match status" value="1"/>
</dbReference>
<keyword evidence="6" id="KW-0675">Receptor</keyword>
<comment type="subcellular location">
    <subcellularLocation>
        <location evidence="1">Cell membrane</location>
        <topology evidence="1">Multi-pass membrane protein</topology>
    </subcellularLocation>
</comment>
<evidence type="ECO:0000256" key="5">
    <source>
        <dbReference type="ARBA" id="ARBA00023136"/>
    </source>
</evidence>
<evidence type="ECO:0000256" key="6">
    <source>
        <dbReference type="ARBA" id="ARBA00023170"/>
    </source>
</evidence>
<evidence type="ECO:0000313" key="10">
    <source>
        <dbReference type="Proteomes" id="UP000828390"/>
    </source>
</evidence>
<dbReference type="InterPro" id="IPR017452">
    <property type="entry name" value="GPCR_Rhodpsn_7TM"/>
</dbReference>
<dbReference type="PRINTS" id="PR00237">
    <property type="entry name" value="GPCRRHODOPSN"/>
</dbReference>
<dbReference type="PROSITE" id="PS50262">
    <property type="entry name" value="G_PROTEIN_RECEP_F1_2"/>
    <property type="match status" value="1"/>
</dbReference>
<dbReference type="GO" id="GO:0004930">
    <property type="term" value="F:G protein-coupled receptor activity"/>
    <property type="evidence" value="ECO:0007669"/>
    <property type="project" value="InterPro"/>
</dbReference>
<keyword evidence="5 7" id="KW-0472">Membrane</keyword>
<feature type="transmembrane region" description="Helical" evidence="7">
    <location>
        <begin position="125"/>
        <end position="148"/>
    </location>
</feature>
<dbReference type="GO" id="GO:0032870">
    <property type="term" value="P:cellular response to hormone stimulus"/>
    <property type="evidence" value="ECO:0007669"/>
    <property type="project" value="TreeGrafter"/>
</dbReference>
<comment type="caution">
    <text evidence="9">The sequence shown here is derived from an EMBL/GenBank/DDBJ whole genome shotgun (WGS) entry which is preliminary data.</text>
</comment>
<proteinExistence type="predicted"/>
<dbReference type="AlphaFoldDB" id="A0A9D4F3H4"/>
<dbReference type="EMBL" id="JAIWYP010000007">
    <property type="protein sequence ID" value="KAH3791694.1"/>
    <property type="molecule type" value="Genomic_DNA"/>
</dbReference>
<name>A0A9D4F3H4_DREPO</name>
<dbReference type="OrthoDB" id="6376512at2759"/>
<keyword evidence="2" id="KW-1003">Cell membrane</keyword>
<feature type="transmembrane region" description="Helical" evidence="7">
    <location>
        <begin position="225"/>
        <end position="248"/>
    </location>
</feature>
<dbReference type="Gene3D" id="1.20.1070.10">
    <property type="entry name" value="Rhodopsin 7-helix transmembrane proteins"/>
    <property type="match status" value="1"/>
</dbReference>
<dbReference type="InterPro" id="IPR000276">
    <property type="entry name" value="GPCR_Rhodpsn"/>
</dbReference>
<feature type="domain" description="G-protein coupled receptors family 1 profile" evidence="8">
    <location>
        <begin position="22"/>
        <end position="274"/>
    </location>
</feature>
<evidence type="ECO:0000256" key="3">
    <source>
        <dbReference type="ARBA" id="ARBA00022692"/>
    </source>
</evidence>
<feature type="transmembrane region" description="Helical" evidence="7">
    <location>
        <begin position="254"/>
        <end position="276"/>
    </location>
</feature>
<feature type="transmembrane region" description="Helical" evidence="7">
    <location>
        <begin position="83"/>
        <end position="104"/>
    </location>
</feature>
<evidence type="ECO:0000259" key="8">
    <source>
        <dbReference type="PROSITE" id="PS50262"/>
    </source>
</evidence>
<evidence type="ECO:0000256" key="1">
    <source>
        <dbReference type="ARBA" id="ARBA00004651"/>
    </source>
</evidence>
<dbReference type="CDD" id="cd00637">
    <property type="entry name" value="7tm_classA_rhodopsin-like"/>
    <property type="match status" value="1"/>
</dbReference>
<dbReference type="PANTHER" id="PTHR24241">
    <property type="entry name" value="NEUROPEPTIDE RECEPTOR-RELATED G-PROTEIN COUPLED RECEPTOR"/>
    <property type="match status" value="1"/>
</dbReference>
<organism evidence="9 10">
    <name type="scientific">Dreissena polymorpha</name>
    <name type="common">Zebra mussel</name>
    <name type="synonym">Mytilus polymorpha</name>
    <dbReference type="NCBI Taxonomy" id="45954"/>
    <lineage>
        <taxon>Eukaryota</taxon>
        <taxon>Metazoa</taxon>
        <taxon>Spiralia</taxon>
        <taxon>Lophotrochozoa</taxon>
        <taxon>Mollusca</taxon>
        <taxon>Bivalvia</taxon>
        <taxon>Autobranchia</taxon>
        <taxon>Heteroconchia</taxon>
        <taxon>Euheterodonta</taxon>
        <taxon>Imparidentia</taxon>
        <taxon>Neoheterodontei</taxon>
        <taxon>Myida</taxon>
        <taxon>Dreissenoidea</taxon>
        <taxon>Dreissenidae</taxon>
        <taxon>Dreissena</taxon>
    </lineage>
</organism>
<protein>
    <recommendedName>
        <fullName evidence="8">G-protein coupled receptors family 1 profile domain-containing protein</fullName>
    </recommendedName>
</protein>
<evidence type="ECO:0000256" key="2">
    <source>
        <dbReference type="ARBA" id="ARBA00022475"/>
    </source>
</evidence>
<gene>
    <name evidence="9" type="ORF">DPMN_145183</name>
</gene>
<dbReference type="SUPFAM" id="SSF81321">
    <property type="entry name" value="Family A G protein-coupled receptor-like"/>
    <property type="match status" value="1"/>
</dbReference>
<evidence type="ECO:0000313" key="9">
    <source>
        <dbReference type="EMBL" id="KAH3791694.1"/>
    </source>
</evidence>
<sequence>MDTSSVVEIVVLIIMVTVTLSTNIITLLVISCTDYLRNINKVYMYSITVSDLCIGLFIFPFALYTAITNLFRNPDVNPLICHIQAYLTIVFFLSGLYALAWTNVDHYVAVRKPERYKVMMSPPRSLCWIAFAWIAAISFCCPPVLSYNEIDQFYHQVYLCTVYFGSEIPYFISAAVLALLPPMLVLLITNVYLFTHGFRKKQKMYEAVPIILDVSSRPRNYQINFIISTICISTWIPWCVLRIISFYLDTIPNLLHFFTFWIAMGNTFYKFFIYAGMSVEYRRGLRELVRQCCSRCLCKSSVQTPRASQTVNFAATRLVTKPSTSGPAPINL</sequence>